<accession>A0A0R2L9T5</accession>
<evidence type="ECO:0000313" key="2">
    <source>
        <dbReference type="EMBL" id="GEK29329.1"/>
    </source>
</evidence>
<dbReference type="GO" id="GO:0016853">
    <property type="term" value="F:isomerase activity"/>
    <property type="evidence" value="ECO:0007669"/>
    <property type="project" value="UniProtKB-KW"/>
</dbReference>
<dbReference type="Proteomes" id="UP000051139">
    <property type="component" value="Unassembled WGS sequence"/>
</dbReference>
<dbReference type="AlphaFoldDB" id="A0A0R2L9T5"/>
<reference evidence="3 4" key="1">
    <citation type="journal article" date="2015" name="Genome Announc.">
        <title>Expanding the biotechnology potential of lactobacilli through comparative genomics of 213 strains and associated genera.</title>
        <authorList>
            <person name="Sun Z."/>
            <person name="Harris H.M."/>
            <person name="McCann A."/>
            <person name="Guo C."/>
            <person name="Argimon S."/>
            <person name="Zhang W."/>
            <person name="Yang X."/>
            <person name="Jeffery I.B."/>
            <person name="Cooney J.C."/>
            <person name="Kagawa T.F."/>
            <person name="Liu W."/>
            <person name="Song Y."/>
            <person name="Salvetti E."/>
            <person name="Wrobel A."/>
            <person name="Rasinkangas P."/>
            <person name="Parkhill J."/>
            <person name="Rea M.C."/>
            <person name="O'Sullivan O."/>
            <person name="Ritari J."/>
            <person name="Douillard F.P."/>
            <person name="Paul Ross R."/>
            <person name="Yang R."/>
            <person name="Briner A.E."/>
            <person name="Felis G.E."/>
            <person name="de Vos W.M."/>
            <person name="Barrangou R."/>
            <person name="Klaenhammer T.R."/>
            <person name="Caufield P.W."/>
            <person name="Cui Y."/>
            <person name="Zhang H."/>
            <person name="O'Toole P.W."/>
        </authorList>
    </citation>
    <scope>NUCLEOTIDE SEQUENCE [LARGE SCALE GENOMIC DNA]</scope>
    <source>
        <strain evidence="3 4">DSM 22696</strain>
    </source>
</reference>
<dbReference type="EMBL" id="BJUD01000046">
    <property type="protein sequence ID" value="GEK29329.1"/>
    <property type="molecule type" value="Genomic_DNA"/>
</dbReference>
<dbReference type="Gene3D" id="3.20.20.150">
    <property type="entry name" value="Divalent-metal-dependent TIM barrel enzymes"/>
    <property type="match status" value="1"/>
</dbReference>
<dbReference type="Proteomes" id="UP000321429">
    <property type="component" value="Unassembled WGS sequence"/>
</dbReference>
<dbReference type="STRING" id="348151.IV55_GL001460"/>
<keyword evidence="3" id="KW-0255">Endonuclease</keyword>
<keyword evidence="2" id="KW-0413">Isomerase</keyword>
<dbReference type="EMBL" id="JQCB01000004">
    <property type="protein sequence ID" value="KRN96486.1"/>
    <property type="molecule type" value="Genomic_DNA"/>
</dbReference>
<keyword evidence="3" id="KW-0540">Nuclease</keyword>
<evidence type="ECO:0000313" key="3">
    <source>
        <dbReference type="EMBL" id="KRN96486.1"/>
    </source>
</evidence>
<dbReference type="SUPFAM" id="SSF51658">
    <property type="entry name" value="Xylose isomerase-like"/>
    <property type="match status" value="1"/>
</dbReference>
<organism evidence="3 4">
    <name type="scientific">Furfurilactobacillus siliginis</name>
    <dbReference type="NCBI Taxonomy" id="348151"/>
    <lineage>
        <taxon>Bacteria</taxon>
        <taxon>Bacillati</taxon>
        <taxon>Bacillota</taxon>
        <taxon>Bacilli</taxon>
        <taxon>Lactobacillales</taxon>
        <taxon>Lactobacillaceae</taxon>
        <taxon>Furfurilactobacillus</taxon>
    </lineage>
</organism>
<dbReference type="PATRIC" id="fig|348151.3.peg.1499"/>
<evidence type="ECO:0000313" key="4">
    <source>
        <dbReference type="Proteomes" id="UP000051139"/>
    </source>
</evidence>
<keyword evidence="3" id="KW-0378">Hydrolase</keyword>
<dbReference type="InterPro" id="IPR036237">
    <property type="entry name" value="Xyl_isomerase-like_sf"/>
</dbReference>
<gene>
    <name evidence="3" type="ORF">IV55_GL001460</name>
    <name evidence="2" type="ORF">LSI01_16400</name>
</gene>
<proteinExistence type="predicted"/>
<keyword evidence="4" id="KW-1185">Reference proteome</keyword>
<dbReference type="OrthoDB" id="2799545at2"/>
<feature type="domain" description="Xylose isomerase-like TIM barrel" evidence="1">
    <location>
        <begin position="171"/>
        <end position="239"/>
    </location>
</feature>
<dbReference type="RefSeq" id="WP_057809782.1">
    <property type="nucleotide sequence ID" value="NZ_BJUD01000046.1"/>
</dbReference>
<evidence type="ECO:0000313" key="5">
    <source>
        <dbReference type="Proteomes" id="UP000321429"/>
    </source>
</evidence>
<sequence>MHVTLGLKGSTSTRQYRNRLTYFPDTFEFYLDEDDFTPAGLTHLQRAIDEVKAVTPNIVLHQPMRFGDWFVEMVTPEQKMPELYRFLRFSSDKLIEIATKNNIQALLHGSYSRQTQAFIDMYPSFEHAQAVVFDRLDNYAKQGGDHIMFENSISPLFFYGDPEMDRQILERHYRLAFDTSHCFIKAHGSNTVLAESLTRLRNHVVHYHLVDSYGETHDSLPLGVGHIDWQKMLPLLNKKASRIYEINLADSAKATEMLISHAYLTALAATLK</sequence>
<evidence type="ECO:0000259" key="1">
    <source>
        <dbReference type="Pfam" id="PF01261"/>
    </source>
</evidence>
<name>A0A0R2L9T5_9LACO</name>
<dbReference type="Pfam" id="PF01261">
    <property type="entry name" value="AP_endonuc_2"/>
    <property type="match status" value="1"/>
</dbReference>
<dbReference type="InterPro" id="IPR013022">
    <property type="entry name" value="Xyl_isomerase-like_TIM-brl"/>
</dbReference>
<comment type="caution">
    <text evidence="3">The sequence shown here is derived from an EMBL/GenBank/DDBJ whole genome shotgun (WGS) entry which is preliminary data.</text>
</comment>
<protein>
    <submittedName>
        <fullName evidence="3">AP endonuclease, family 2</fullName>
    </submittedName>
    <submittedName>
        <fullName evidence="2">Sugar phosphate isomerase</fullName>
    </submittedName>
</protein>
<dbReference type="GO" id="GO:0004519">
    <property type="term" value="F:endonuclease activity"/>
    <property type="evidence" value="ECO:0007669"/>
    <property type="project" value="UniProtKB-KW"/>
</dbReference>
<reference evidence="2 5" key="2">
    <citation type="submission" date="2019-07" db="EMBL/GenBank/DDBJ databases">
        <title>Whole genome shotgun sequence of Lactobacillus siliginis NBRC 101315.</title>
        <authorList>
            <person name="Hosoyama A."/>
            <person name="Uohara A."/>
            <person name="Ohji S."/>
            <person name="Ichikawa N."/>
        </authorList>
    </citation>
    <scope>NUCLEOTIDE SEQUENCE [LARGE SCALE GENOMIC DNA]</scope>
    <source>
        <strain evidence="2 5">NBRC 101315</strain>
    </source>
</reference>